<dbReference type="AlphaFoldDB" id="A0A2Z4UB91"/>
<organism evidence="1 2">
    <name type="scientific">Blautia argi</name>
    <dbReference type="NCBI Taxonomy" id="1912897"/>
    <lineage>
        <taxon>Bacteria</taxon>
        <taxon>Bacillati</taxon>
        <taxon>Bacillota</taxon>
        <taxon>Clostridia</taxon>
        <taxon>Lachnospirales</taxon>
        <taxon>Lachnospiraceae</taxon>
        <taxon>Blautia</taxon>
    </lineage>
</organism>
<evidence type="ECO:0000313" key="1">
    <source>
        <dbReference type="EMBL" id="AWY98301.1"/>
    </source>
</evidence>
<dbReference type="RefSeq" id="WP_111919790.1">
    <property type="nucleotide sequence ID" value="NZ_CAUWHR010000007.1"/>
</dbReference>
<dbReference type="OrthoDB" id="5420534at2"/>
<dbReference type="Proteomes" id="UP000250003">
    <property type="component" value="Chromosome"/>
</dbReference>
<dbReference type="KEGG" id="blau:DQQ01_09245"/>
<dbReference type="InterPro" id="IPR019271">
    <property type="entry name" value="DUF2284_metal-binding"/>
</dbReference>
<keyword evidence="2" id="KW-1185">Reference proteome</keyword>
<reference evidence="2" key="1">
    <citation type="submission" date="2018-06" db="EMBL/GenBank/DDBJ databases">
        <title>Description of Blautia argi sp. nov., a new anaerobic isolated from dog feces.</title>
        <authorList>
            <person name="Chang Y.-H."/>
            <person name="Paek J."/>
            <person name="Shin Y."/>
        </authorList>
    </citation>
    <scope>NUCLEOTIDE SEQUENCE [LARGE SCALE GENOMIC DNA]</scope>
    <source>
        <strain evidence="2">KCTC 15426</strain>
    </source>
</reference>
<dbReference type="Pfam" id="PF10050">
    <property type="entry name" value="DUF2284"/>
    <property type="match status" value="1"/>
</dbReference>
<evidence type="ECO:0000313" key="2">
    <source>
        <dbReference type="Proteomes" id="UP000250003"/>
    </source>
</evidence>
<name>A0A2Z4UB91_9FIRM</name>
<dbReference type="EMBL" id="CP030280">
    <property type="protein sequence ID" value="AWY98301.1"/>
    <property type="molecule type" value="Genomic_DNA"/>
</dbReference>
<sequence length="179" mass="20767">MITHEEIEEFICQYPVYQYAFFDPKEIAFSFRVRWICEKECERYNSTWACPPAVGTVEECRKRCLSYRECFLFSTIAEVSDVINFEETLATRKEHEAITAAIEGFIRQQGSACMALSTESCDICEECTFPKGLPCRFPEKMHPCVESHGIIVSELAEKYDMEFTLSANQILWFGILFIK</sequence>
<gene>
    <name evidence="1" type="ORF">DQQ01_09245</name>
</gene>
<proteinExistence type="predicted"/>
<accession>A0A2Z4UB91</accession>
<protein>
    <submittedName>
        <fullName evidence="1">DUF2284 domain-containing protein</fullName>
    </submittedName>
</protein>